<gene>
    <name evidence="1" type="ORF">TELCIR_24635</name>
</gene>
<sequence>MGKDVDLPALAAKLEQAFVFQVKTALANLLLFIASDVTFSALPPSEFQADFARSVHEEIVIGAFKDITAIAETY</sequence>
<name>A0A2G9T7R8_TELCI</name>
<evidence type="ECO:0000313" key="2">
    <source>
        <dbReference type="Proteomes" id="UP000230423"/>
    </source>
</evidence>
<dbReference type="OrthoDB" id="203678at2759"/>
<evidence type="ECO:0000313" key="1">
    <source>
        <dbReference type="EMBL" id="PIO54011.1"/>
    </source>
</evidence>
<reference evidence="1 2" key="1">
    <citation type="submission" date="2015-09" db="EMBL/GenBank/DDBJ databases">
        <title>Draft genome of the parasitic nematode Teladorsagia circumcincta isolate WARC Sus (inbred).</title>
        <authorList>
            <person name="Mitreva M."/>
        </authorList>
    </citation>
    <scope>NUCLEOTIDE SEQUENCE [LARGE SCALE GENOMIC DNA]</scope>
    <source>
        <strain evidence="1 2">S</strain>
    </source>
</reference>
<dbReference type="EMBL" id="KZ402865">
    <property type="protein sequence ID" value="PIO54011.1"/>
    <property type="molecule type" value="Genomic_DNA"/>
</dbReference>
<dbReference type="AlphaFoldDB" id="A0A2G9T7R8"/>
<protein>
    <submittedName>
        <fullName evidence="1">Uncharacterized protein</fullName>
    </submittedName>
</protein>
<organism evidence="1 2">
    <name type="scientific">Teladorsagia circumcincta</name>
    <name type="common">Brown stomach worm</name>
    <name type="synonym">Ostertagia circumcincta</name>
    <dbReference type="NCBI Taxonomy" id="45464"/>
    <lineage>
        <taxon>Eukaryota</taxon>
        <taxon>Metazoa</taxon>
        <taxon>Ecdysozoa</taxon>
        <taxon>Nematoda</taxon>
        <taxon>Chromadorea</taxon>
        <taxon>Rhabditida</taxon>
        <taxon>Rhabditina</taxon>
        <taxon>Rhabditomorpha</taxon>
        <taxon>Strongyloidea</taxon>
        <taxon>Trichostrongylidae</taxon>
        <taxon>Teladorsagia</taxon>
    </lineage>
</organism>
<proteinExistence type="predicted"/>
<feature type="non-terminal residue" evidence="1">
    <location>
        <position position="74"/>
    </location>
</feature>
<accession>A0A2G9T7R8</accession>
<keyword evidence="2" id="KW-1185">Reference proteome</keyword>
<dbReference type="Proteomes" id="UP000230423">
    <property type="component" value="Unassembled WGS sequence"/>
</dbReference>